<feature type="compositionally biased region" description="Low complexity" evidence="2">
    <location>
        <begin position="1119"/>
        <end position="1129"/>
    </location>
</feature>
<dbReference type="VEuPathDB" id="ToxoDB:ETH_00021920"/>
<feature type="compositionally biased region" description="Low complexity" evidence="2">
    <location>
        <begin position="1158"/>
        <end position="1168"/>
    </location>
</feature>
<evidence type="ECO:0000259" key="3">
    <source>
        <dbReference type="Pfam" id="PF00850"/>
    </source>
</evidence>
<feature type="repeat" description="ANK" evidence="1">
    <location>
        <begin position="265"/>
        <end position="297"/>
    </location>
</feature>
<accession>U6KIZ7</accession>
<dbReference type="SUPFAM" id="SSF48403">
    <property type="entry name" value="Ankyrin repeat"/>
    <property type="match status" value="1"/>
</dbReference>
<keyword evidence="1" id="KW-0040">ANK repeat</keyword>
<dbReference type="GO" id="GO:0004407">
    <property type="term" value="F:histone deacetylase activity"/>
    <property type="evidence" value="ECO:0007669"/>
    <property type="project" value="TreeGrafter"/>
</dbReference>
<dbReference type="InterPro" id="IPR023801">
    <property type="entry name" value="His_deacetylse_dom"/>
</dbReference>
<evidence type="ECO:0000256" key="1">
    <source>
        <dbReference type="PROSITE-ProRule" id="PRU00023"/>
    </source>
</evidence>
<dbReference type="GO" id="GO:0005737">
    <property type="term" value="C:cytoplasm"/>
    <property type="evidence" value="ECO:0007669"/>
    <property type="project" value="TreeGrafter"/>
</dbReference>
<dbReference type="Pfam" id="PF12796">
    <property type="entry name" value="Ank_2"/>
    <property type="match status" value="1"/>
</dbReference>
<feature type="domain" description="Histone deacetylase" evidence="3">
    <location>
        <begin position="543"/>
        <end position="749"/>
    </location>
</feature>
<reference evidence="4" key="1">
    <citation type="submission" date="2013-10" db="EMBL/GenBank/DDBJ databases">
        <title>Genomic analysis of the causative agents of coccidiosis in chickens.</title>
        <authorList>
            <person name="Reid A.J."/>
            <person name="Blake D."/>
            <person name="Billington K."/>
            <person name="Browne H."/>
            <person name="Dunn M."/>
            <person name="Hung S."/>
            <person name="Kawahara F."/>
            <person name="Miranda-Saavedra D."/>
            <person name="Mourier T."/>
            <person name="Nagra H."/>
            <person name="Otto T.D."/>
            <person name="Rawlings N."/>
            <person name="Sanchez A."/>
            <person name="Sanders M."/>
            <person name="Subramaniam C."/>
            <person name="Tay Y."/>
            <person name="Dear P."/>
            <person name="Doerig C."/>
            <person name="Gruber A."/>
            <person name="Parkinson J."/>
            <person name="Shirley M."/>
            <person name="Wan K.L."/>
            <person name="Berriman M."/>
            <person name="Tomley F."/>
            <person name="Pain A."/>
        </authorList>
    </citation>
    <scope>NUCLEOTIDE SEQUENCE [LARGE SCALE GENOMIC DNA]</scope>
    <source>
        <strain evidence="4">Houghton</strain>
    </source>
</reference>
<dbReference type="Pfam" id="PF00850">
    <property type="entry name" value="Hist_deacetyl"/>
    <property type="match status" value="2"/>
</dbReference>
<dbReference type="Gene3D" id="3.40.800.20">
    <property type="entry name" value="Histone deacetylase domain"/>
    <property type="match status" value="1"/>
</dbReference>
<dbReference type="PANTHER" id="PTHR10625">
    <property type="entry name" value="HISTONE DEACETYLASE HDAC1-RELATED"/>
    <property type="match status" value="1"/>
</dbReference>
<dbReference type="EMBL" id="HG673788">
    <property type="protein sequence ID" value="CDJ37879.1"/>
    <property type="molecule type" value="Genomic_DNA"/>
</dbReference>
<feature type="domain" description="Histone deacetylase" evidence="3">
    <location>
        <begin position="823"/>
        <end position="1010"/>
    </location>
</feature>
<dbReference type="SMART" id="SM00248">
    <property type="entry name" value="ANK"/>
    <property type="match status" value="4"/>
</dbReference>
<proteinExistence type="predicted"/>
<reference evidence="4" key="2">
    <citation type="submission" date="2013-10" db="EMBL/GenBank/DDBJ databases">
        <authorList>
            <person name="Aslett M."/>
        </authorList>
    </citation>
    <scope>NUCLEOTIDE SEQUENCE [LARGE SCALE GENOMIC DNA]</scope>
    <source>
        <strain evidence="4">Houghton</strain>
    </source>
</reference>
<dbReference type="OMA" id="GEDAMEC"/>
<feature type="compositionally biased region" description="Low complexity" evidence="2">
    <location>
        <begin position="1338"/>
        <end position="1347"/>
    </location>
</feature>
<feature type="region of interest" description="Disordered" evidence="2">
    <location>
        <begin position="1324"/>
        <end position="1354"/>
    </location>
</feature>
<dbReference type="RefSeq" id="XP_013228717.1">
    <property type="nucleotide sequence ID" value="XM_013373263.1"/>
</dbReference>
<dbReference type="InterPro" id="IPR037138">
    <property type="entry name" value="His_deacetylse_dom_sf"/>
</dbReference>
<organism evidence="4 5">
    <name type="scientific">Eimeria tenella</name>
    <name type="common">Coccidian parasite</name>
    <dbReference type="NCBI Taxonomy" id="5802"/>
    <lineage>
        <taxon>Eukaryota</taxon>
        <taxon>Sar</taxon>
        <taxon>Alveolata</taxon>
        <taxon>Apicomplexa</taxon>
        <taxon>Conoidasida</taxon>
        <taxon>Coccidia</taxon>
        <taxon>Eucoccidiorida</taxon>
        <taxon>Eimeriorina</taxon>
        <taxon>Eimeriidae</taxon>
        <taxon>Eimeria</taxon>
    </lineage>
</organism>
<name>U6KIZ7_EIMTE</name>
<dbReference type="OrthoDB" id="424012at2759"/>
<dbReference type="SUPFAM" id="SSF52768">
    <property type="entry name" value="Arginase/deacetylase"/>
    <property type="match status" value="2"/>
</dbReference>
<dbReference type="PANTHER" id="PTHR10625:SF26">
    <property type="entry name" value="HISTONE DEACETYLASE DOMAIN-CONTAINING PROTEIN"/>
    <property type="match status" value="1"/>
</dbReference>
<sequence length="1378" mass="144857">MRPEADPDCPPVALGMADCAVFVSPQGGVSLARSTSSGSAPTAPHQPLLHLTGDVSCYREGTLHRLIAARNVPGVRQWLSNPFCRDTINDFNHAGETPLHVALHVCEPRILSLLLNPPPVQMPPQCLLACSSSSGGGGGECVGVAPSGGGTSVHGEWAADAANAAAAAAAATVDFSLPLDDIPALHILVGRSSFAHVRADAAECLRRLLHHVGLLHMTTGGSRVCSRCTFTSTSSRGSRSISSGSCPPRVECGLQELDLDATDGSGKTALHVAAAGGGAAAVELLLHAGADPLIADKRGLLPLHVAVDSRSVGCLLLLLAHTFPEDCFYWCDKLEQQQQERLVVGSSAEAASVGECSDARAPKKVVLQRAERRPLVHCATSSSLVYRIARRCVRRCSFRCLAALLSYPLVAACSGRSEPSSEAPESVMALQLLHAQQLQELVSLARRSGCLQLFLSTLSELVDAEPSHSVAEAVIAEATGGRGPLQGPITYVQQRCSRSGRCYRVPEAAGTLLATHESCMHHLPLPEPSDFPVKRFKLMQRFPENPSRLEVLVHPSSGVLKAAEFRHLDWIDNAAPASLADILRVHDVSYIFRLKQKIRSTFGTRSVNKSFSGSSSSSSYGGPSPVDQFAYSFADGDTPVTALSWEAATSAAGTVIAAVDAVCTGAKVNAFCAVRPPGHHLGSWGAAQTAPYALTDEDIAAGSQGFCVLNNVAIGAAYARYNYAHRGIRRIAIVDFDAHHGNGTEQIMRNVGLKFRKLQGLSALLADGSSPAAGQRTHREAPWGPPSDSWEAEGARAPPEDGAALQDVPVQLPMWLGWRDENDSEELFFASIHAFDGNFYPGTGADCEDFGGPTILNVTMPVHGACSTPVEGSEGDPCCRCERCSEQSCIGPKPRGAHLGTAAADAACASGDEGGYRCHHCRRPGLSPRSIRSRLLFKHRVLRRLEAFRPDLIFLSAGFDGHIKDPIGGEAVGWTEDDFHWLTMQVQRVAHRHCRGRCISVLEGGYNVRGGSISPLALCVREHVRALVKAAHMQQEIDAHMQAQQAHAAAAEAHSQVHAKTVVGVHQEARRLTAAGGLQSVAGSSGEESHQEGRLTPTPHPEGSDQLDQEGPWAEPDLSDYGSDSGFSSSEDETDAFLDECEAADHESAVTEEEAEESGPSAAPVAPGNPYVTTSSQPPFCAGVTSQGHTVQPAAVPFIASFEEVPQHSFGPTVGAATTYVHPPVPGDPCCKEHVVRTVLQPTVAAAAAGAGQWVGHEDQRVFHTIQEGITSPSAISSLSDDTAAASSGPDAAAAAAAAAQPAGGFLVGAPCLTGSVVSAAATGPPPLPHQQPSTVLATSTSASDAEASPRVEDHVAAEVGEPYSKAQRLQFLCGFPG</sequence>
<dbReference type="VEuPathDB" id="ToxoDB:ETH2_1046400"/>
<gene>
    <name evidence="4" type="ORF">ETH_00021920</name>
</gene>
<dbReference type="InterPro" id="IPR036770">
    <property type="entry name" value="Ankyrin_rpt-contain_sf"/>
</dbReference>
<dbReference type="PROSITE" id="PS50088">
    <property type="entry name" value="ANK_REPEAT"/>
    <property type="match status" value="1"/>
</dbReference>
<protein>
    <submittedName>
        <fullName evidence="4">Histone deactylase, putative</fullName>
    </submittedName>
</protein>
<dbReference type="PROSITE" id="PS50297">
    <property type="entry name" value="ANK_REP_REGION"/>
    <property type="match status" value="1"/>
</dbReference>
<evidence type="ECO:0000313" key="5">
    <source>
        <dbReference type="Proteomes" id="UP000030747"/>
    </source>
</evidence>
<evidence type="ECO:0000256" key="2">
    <source>
        <dbReference type="SAM" id="MobiDB-lite"/>
    </source>
</evidence>
<dbReference type="Gene3D" id="1.25.40.20">
    <property type="entry name" value="Ankyrin repeat-containing domain"/>
    <property type="match status" value="1"/>
</dbReference>
<evidence type="ECO:0000313" key="4">
    <source>
        <dbReference type="EMBL" id="CDJ37879.1"/>
    </source>
</evidence>
<dbReference type="InterPro" id="IPR002110">
    <property type="entry name" value="Ankyrin_rpt"/>
</dbReference>
<dbReference type="Proteomes" id="UP000030747">
    <property type="component" value="Unassembled WGS sequence"/>
</dbReference>
<dbReference type="GO" id="GO:0000118">
    <property type="term" value="C:histone deacetylase complex"/>
    <property type="evidence" value="ECO:0007669"/>
    <property type="project" value="TreeGrafter"/>
</dbReference>
<feature type="region of interest" description="Disordered" evidence="2">
    <location>
        <begin position="767"/>
        <end position="802"/>
    </location>
</feature>
<feature type="region of interest" description="Disordered" evidence="2">
    <location>
        <begin position="1078"/>
        <end position="1133"/>
    </location>
</feature>
<dbReference type="InterPro" id="IPR023696">
    <property type="entry name" value="Ureohydrolase_dom_sf"/>
</dbReference>
<dbReference type="GeneID" id="25253499"/>
<dbReference type="GO" id="GO:0040029">
    <property type="term" value="P:epigenetic regulation of gene expression"/>
    <property type="evidence" value="ECO:0007669"/>
    <property type="project" value="TreeGrafter"/>
</dbReference>
<feature type="region of interest" description="Disordered" evidence="2">
    <location>
        <begin position="1145"/>
        <end position="1174"/>
    </location>
</feature>
<keyword evidence="5" id="KW-1185">Reference proteome</keyword>